<protein>
    <recommendedName>
        <fullName evidence="5">LexA repressor DNA-binding domain-containing protein</fullName>
    </recommendedName>
</protein>
<evidence type="ECO:0008006" key="5">
    <source>
        <dbReference type="Google" id="ProtNLM"/>
    </source>
</evidence>
<reference evidence="3" key="1">
    <citation type="submission" date="2015-07" db="EMBL/GenBank/DDBJ databases">
        <title>Genome sequencing project for genomic taxonomy and phylogenomics of Bacillus-like bacteria.</title>
        <authorList>
            <person name="Liu B."/>
            <person name="Wang J."/>
            <person name="Zhu Y."/>
            <person name="Liu G."/>
            <person name="Chen Q."/>
            <person name="Chen Z."/>
            <person name="Lan J."/>
            <person name="Che J."/>
            <person name="Ge C."/>
            <person name="Shi H."/>
            <person name="Pan Z."/>
            <person name="Liu X."/>
        </authorList>
    </citation>
    <scope>NUCLEOTIDE SEQUENCE [LARGE SCALE GENOMIC DNA]</scope>
    <source>
        <strain evidence="3">DSM 9887</strain>
    </source>
</reference>
<evidence type="ECO:0000313" key="1">
    <source>
        <dbReference type="EMBL" id="GED71378.1"/>
    </source>
</evidence>
<organism evidence="2 3">
    <name type="scientific">Brevibacillus reuszeri</name>
    <dbReference type="NCBI Taxonomy" id="54915"/>
    <lineage>
        <taxon>Bacteria</taxon>
        <taxon>Bacillati</taxon>
        <taxon>Bacillota</taxon>
        <taxon>Bacilli</taxon>
        <taxon>Bacillales</taxon>
        <taxon>Paenibacillaceae</taxon>
        <taxon>Brevibacillus</taxon>
    </lineage>
</organism>
<dbReference type="InterPro" id="IPR036388">
    <property type="entry name" value="WH-like_DNA-bd_sf"/>
</dbReference>
<dbReference type="OrthoDB" id="2680308at2"/>
<evidence type="ECO:0000313" key="4">
    <source>
        <dbReference type="Proteomes" id="UP000319578"/>
    </source>
</evidence>
<dbReference type="STRING" id="54915.ADS79_27795"/>
<comment type="caution">
    <text evidence="2">The sequence shown here is derived from an EMBL/GenBank/DDBJ whole genome shotgun (WGS) entry which is preliminary data.</text>
</comment>
<proteinExistence type="predicted"/>
<dbReference type="Proteomes" id="UP000036834">
    <property type="component" value="Unassembled WGS sequence"/>
</dbReference>
<dbReference type="InterPro" id="IPR036390">
    <property type="entry name" value="WH_DNA-bd_sf"/>
</dbReference>
<keyword evidence="4" id="KW-1185">Reference proteome</keyword>
<dbReference type="SUPFAM" id="SSF46785">
    <property type="entry name" value="Winged helix' DNA-binding domain"/>
    <property type="match status" value="1"/>
</dbReference>
<evidence type="ECO:0000313" key="3">
    <source>
        <dbReference type="Proteomes" id="UP000036834"/>
    </source>
</evidence>
<reference evidence="1 4" key="3">
    <citation type="submission" date="2019-06" db="EMBL/GenBank/DDBJ databases">
        <title>Whole genome shotgun sequence of Brevibacillus reuszeri NBRC 15719.</title>
        <authorList>
            <person name="Hosoyama A."/>
            <person name="Uohara A."/>
            <person name="Ohji S."/>
            <person name="Ichikawa N."/>
        </authorList>
    </citation>
    <scope>NUCLEOTIDE SEQUENCE [LARGE SCALE GENOMIC DNA]</scope>
    <source>
        <strain evidence="1 4">NBRC 15719</strain>
    </source>
</reference>
<dbReference type="EMBL" id="LGIQ01000011">
    <property type="protein sequence ID" value="KNB69659.1"/>
    <property type="molecule type" value="Genomic_DNA"/>
</dbReference>
<sequence>MLSDIERKVLRVIGNYSAGRRRTPTVDELCIKTGRNRGGIMTVLEVLAREEYIEWQRSNPDTMTVLEAWERKEPGRWRAR</sequence>
<dbReference type="EMBL" id="BJON01000020">
    <property type="protein sequence ID" value="GED71378.1"/>
    <property type="molecule type" value="Genomic_DNA"/>
</dbReference>
<gene>
    <name evidence="2" type="ORF">ADS79_27795</name>
    <name evidence="1" type="ORF">BRE01_50800</name>
</gene>
<dbReference type="RefSeq" id="WP_049741687.1">
    <property type="nucleotide sequence ID" value="NZ_BJON01000020.1"/>
</dbReference>
<evidence type="ECO:0000313" key="2">
    <source>
        <dbReference type="EMBL" id="KNB69659.1"/>
    </source>
</evidence>
<accession>A0A0K9YLT6</accession>
<dbReference type="AlphaFoldDB" id="A0A0K9YLT6"/>
<name>A0A0K9YLT6_9BACL</name>
<dbReference type="Gene3D" id="1.10.10.10">
    <property type="entry name" value="Winged helix-like DNA-binding domain superfamily/Winged helix DNA-binding domain"/>
    <property type="match status" value="1"/>
</dbReference>
<reference evidence="2" key="2">
    <citation type="submission" date="2015-07" db="EMBL/GenBank/DDBJ databases">
        <title>MeaNS - Measles Nucleotide Surveillance Program.</title>
        <authorList>
            <person name="Tran T."/>
            <person name="Druce J."/>
        </authorList>
    </citation>
    <scope>NUCLEOTIDE SEQUENCE</scope>
    <source>
        <strain evidence="2">DSM 9887</strain>
    </source>
</reference>
<dbReference type="Proteomes" id="UP000319578">
    <property type="component" value="Unassembled WGS sequence"/>
</dbReference>
<dbReference type="PATRIC" id="fig|54915.3.peg.4753"/>